<dbReference type="RefSeq" id="WP_369453846.1">
    <property type="nucleotide sequence ID" value="NZ_JBGCUO010000001.1"/>
</dbReference>
<dbReference type="InterPro" id="IPR037107">
    <property type="entry name" value="Put_OMP_sf"/>
</dbReference>
<name>A0ABV4ACN1_9GAMM</name>
<protein>
    <submittedName>
        <fullName evidence="2">Lipid A deacylase LpxR family protein</fullName>
    </submittedName>
</protein>
<accession>A0ABV4ACN1</accession>
<organism evidence="2 3">
    <name type="scientific">Isoalcanivorax beigongshangi</name>
    <dbReference type="NCBI Taxonomy" id="3238810"/>
    <lineage>
        <taxon>Bacteria</taxon>
        <taxon>Pseudomonadati</taxon>
        <taxon>Pseudomonadota</taxon>
        <taxon>Gammaproteobacteria</taxon>
        <taxon>Oceanospirillales</taxon>
        <taxon>Alcanivoracaceae</taxon>
        <taxon>Isoalcanivorax</taxon>
    </lineage>
</organism>
<dbReference type="InterPro" id="IPR018707">
    <property type="entry name" value="LpxR"/>
</dbReference>
<dbReference type="Proteomes" id="UP001562065">
    <property type="component" value="Unassembled WGS sequence"/>
</dbReference>
<dbReference type="Gene3D" id="2.40.128.140">
    <property type="entry name" value="Outer membrane protein"/>
    <property type="match status" value="1"/>
</dbReference>
<sequence>MADSMTFKQWIYAAALSAAAVPAQAGLLNLAWDNDFLTGSDRGYTNGVRLSWLGDSAESNPRCDQGCATNHVRTALSWLPGIGGADRQHALSISVSQAMITPENIESREPIYDDLPYVGYLAVQPGIYAWSDRVLTGYALNVGVVGKESGASQMQRWVHHMIGSTRPLGWDNQLGTDVLGGISAIHVRRLFTGQLNNGLQHEWTWGVGARLNSFISDAETGFSYRIGRNLPGNFVPEYAGASPSLGLPGLLETQSWGWDVFASVLVQGVAYSYIEEKGGPYNYRKKDAVGALTLGVGLHSRNFHMALAVRASTAQEDENKEAMTFGTLSFSWRI</sequence>
<proteinExistence type="predicted"/>
<dbReference type="Pfam" id="PF09982">
    <property type="entry name" value="LpxR"/>
    <property type="match status" value="1"/>
</dbReference>
<reference evidence="2 3" key="1">
    <citation type="submission" date="2024-07" db="EMBL/GenBank/DDBJ databases">
        <authorList>
            <person name="Ren Q."/>
        </authorList>
    </citation>
    <scope>NUCLEOTIDE SEQUENCE [LARGE SCALE GENOMIC DNA]</scope>
    <source>
        <strain evidence="2 3">REN37</strain>
    </source>
</reference>
<feature type="chain" id="PRO_5046318765" evidence="1">
    <location>
        <begin position="26"/>
        <end position="334"/>
    </location>
</feature>
<keyword evidence="3" id="KW-1185">Reference proteome</keyword>
<feature type="signal peptide" evidence="1">
    <location>
        <begin position="1"/>
        <end position="25"/>
    </location>
</feature>
<evidence type="ECO:0000256" key="1">
    <source>
        <dbReference type="SAM" id="SignalP"/>
    </source>
</evidence>
<evidence type="ECO:0000313" key="2">
    <source>
        <dbReference type="EMBL" id="MEY1660599.1"/>
    </source>
</evidence>
<comment type="caution">
    <text evidence="2">The sequence shown here is derived from an EMBL/GenBank/DDBJ whole genome shotgun (WGS) entry which is preliminary data.</text>
</comment>
<gene>
    <name evidence="2" type="ORF">AB5I84_00385</name>
</gene>
<keyword evidence="1" id="KW-0732">Signal</keyword>
<evidence type="ECO:0000313" key="3">
    <source>
        <dbReference type="Proteomes" id="UP001562065"/>
    </source>
</evidence>
<dbReference type="EMBL" id="JBGCUO010000001">
    <property type="protein sequence ID" value="MEY1660599.1"/>
    <property type="molecule type" value="Genomic_DNA"/>
</dbReference>